<gene>
    <name evidence="1" type="ORF">ULMS_10460</name>
</gene>
<evidence type="ECO:0000313" key="2">
    <source>
        <dbReference type="Proteomes" id="UP000326994"/>
    </source>
</evidence>
<accession>A0A5J4FWC2</accession>
<dbReference type="AlphaFoldDB" id="A0A5J4FWC2"/>
<name>A0A5J4FWC2_9FLAO</name>
<evidence type="ECO:0008006" key="3">
    <source>
        <dbReference type="Google" id="ProtNLM"/>
    </source>
</evidence>
<protein>
    <recommendedName>
        <fullName evidence="3">GDYXXLXY domain-containing protein</fullName>
    </recommendedName>
</protein>
<dbReference type="Pfam" id="PF14345">
    <property type="entry name" value="GDYXXLXY"/>
    <property type="match status" value="1"/>
</dbReference>
<dbReference type="InterPro" id="IPR025833">
    <property type="entry name" value="GDYXXLXY"/>
</dbReference>
<dbReference type="Proteomes" id="UP000326994">
    <property type="component" value="Unassembled WGS sequence"/>
</dbReference>
<dbReference type="RefSeq" id="WP_151893450.1">
    <property type="nucleotide sequence ID" value="NZ_BKCF01000001.1"/>
</dbReference>
<sequence>MNKLLTPIILVALFAAQWFIPAQMIYQQEAVLTEGTPYKFKTIPIDPSDPLRGKYIVLNYEMNKLKITDSSLFNVDEFYVYIENDTNGFAQATHASAQKMDNMQDYIKVDSGYFYEDTIHFQLPFNRFYMEESKAYEAEVYVRNATRDTLPLNCYGLVYIKEGQAILKNVIVDEISIKDYVLKNRTE</sequence>
<organism evidence="1 2">
    <name type="scientific">Patiriisocius marinistellae</name>
    <dbReference type="NCBI Taxonomy" id="2494560"/>
    <lineage>
        <taxon>Bacteria</taxon>
        <taxon>Pseudomonadati</taxon>
        <taxon>Bacteroidota</taxon>
        <taxon>Flavobacteriia</taxon>
        <taxon>Flavobacteriales</taxon>
        <taxon>Flavobacteriaceae</taxon>
        <taxon>Patiriisocius</taxon>
    </lineage>
</organism>
<comment type="caution">
    <text evidence="1">The sequence shown here is derived from an EMBL/GenBank/DDBJ whole genome shotgun (WGS) entry which is preliminary data.</text>
</comment>
<keyword evidence="2" id="KW-1185">Reference proteome</keyword>
<evidence type="ECO:0000313" key="1">
    <source>
        <dbReference type="EMBL" id="GEQ85538.1"/>
    </source>
</evidence>
<dbReference type="EMBL" id="BKCF01000001">
    <property type="protein sequence ID" value="GEQ85538.1"/>
    <property type="molecule type" value="Genomic_DNA"/>
</dbReference>
<proteinExistence type="predicted"/>
<reference evidence="1 2" key="1">
    <citation type="submission" date="2019-08" db="EMBL/GenBank/DDBJ databases">
        <title>Ulvibacter marinistellae sp. nov., isolated from a starfish, Patiria pectinifera.</title>
        <authorList>
            <person name="Kawano K."/>
            <person name="Ushijima N."/>
            <person name="Kihara M."/>
            <person name="Itoh H."/>
        </authorList>
    </citation>
    <scope>NUCLEOTIDE SEQUENCE [LARGE SCALE GENOMIC DNA]</scope>
    <source>
        <strain evidence="1 2">KK4</strain>
    </source>
</reference>
<dbReference type="OrthoDB" id="4868247at2"/>